<dbReference type="OrthoDB" id="1911237at2759"/>
<organism evidence="1">
    <name type="scientific">Cladocopium goreaui</name>
    <dbReference type="NCBI Taxonomy" id="2562237"/>
    <lineage>
        <taxon>Eukaryota</taxon>
        <taxon>Sar</taxon>
        <taxon>Alveolata</taxon>
        <taxon>Dinophyceae</taxon>
        <taxon>Suessiales</taxon>
        <taxon>Symbiodiniaceae</taxon>
        <taxon>Cladocopium</taxon>
    </lineage>
</organism>
<comment type="caution">
    <text evidence="1">The sequence shown here is derived from an EMBL/GenBank/DDBJ whole genome shotgun (WGS) entry which is preliminary data.</text>
</comment>
<dbReference type="AlphaFoldDB" id="A0A9P1DHV5"/>
<accession>A0A9P1DHV5</accession>
<dbReference type="GO" id="GO:0005730">
    <property type="term" value="C:nucleolus"/>
    <property type="evidence" value="ECO:0007669"/>
    <property type="project" value="TreeGrafter"/>
</dbReference>
<dbReference type="Proteomes" id="UP001152797">
    <property type="component" value="Unassembled WGS sequence"/>
</dbReference>
<reference evidence="1" key="1">
    <citation type="submission" date="2022-10" db="EMBL/GenBank/DDBJ databases">
        <authorList>
            <person name="Chen Y."/>
            <person name="Dougan E. K."/>
            <person name="Chan C."/>
            <person name="Rhodes N."/>
            <person name="Thang M."/>
        </authorList>
    </citation>
    <scope>NUCLEOTIDE SEQUENCE</scope>
</reference>
<gene>
    <name evidence="1" type="ORF">C1SCF055_LOCUS35073</name>
</gene>
<dbReference type="EMBL" id="CAMXCT010004613">
    <property type="protein sequence ID" value="CAI4009737.1"/>
    <property type="molecule type" value="Genomic_DNA"/>
</dbReference>
<proteinExistence type="predicted"/>
<reference evidence="2" key="2">
    <citation type="submission" date="2024-04" db="EMBL/GenBank/DDBJ databases">
        <authorList>
            <person name="Chen Y."/>
            <person name="Shah S."/>
            <person name="Dougan E. K."/>
            <person name="Thang M."/>
            <person name="Chan C."/>
        </authorList>
    </citation>
    <scope>NUCLEOTIDE SEQUENCE [LARGE SCALE GENOMIC DNA]</scope>
</reference>
<dbReference type="GO" id="GO:0004521">
    <property type="term" value="F:RNA endonuclease activity"/>
    <property type="evidence" value="ECO:0007669"/>
    <property type="project" value="TreeGrafter"/>
</dbReference>
<dbReference type="EMBL" id="CAMXCT020004613">
    <property type="protein sequence ID" value="CAL1163112.1"/>
    <property type="molecule type" value="Genomic_DNA"/>
</dbReference>
<keyword evidence="4" id="KW-1185">Reference proteome</keyword>
<dbReference type="InterPro" id="IPR000228">
    <property type="entry name" value="RNA3'_term_phos_cyc"/>
</dbReference>
<evidence type="ECO:0000313" key="1">
    <source>
        <dbReference type="EMBL" id="CAI4009737.1"/>
    </source>
</evidence>
<protein>
    <submittedName>
        <fullName evidence="3">Probable RNA 3'-terminal phosphate cyclase-like protein</fullName>
    </submittedName>
</protein>
<evidence type="ECO:0000313" key="3">
    <source>
        <dbReference type="EMBL" id="CAL4797049.1"/>
    </source>
</evidence>
<dbReference type="GO" id="GO:0000479">
    <property type="term" value="P:endonucleolytic cleavage of tricistronic rRNA transcript (SSU-rRNA, 5.8S rRNA, LSU-rRNA)"/>
    <property type="evidence" value="ECO:0007669"/>
    <property type="project" value="TreeGrafter"/>
</dbReference>
<sequence>MSTQQDEVELQLHGFAATFFRQPHRLTVIKVVVESPFFTEDTEVDTAHQALVLYFLSLAEETKPSRVRLSRLSPAAAQMLRHIRDFLGVVFQIREDHGESGTVVLSCIGAGITNTARRTF</sequence>
<evidence type="ECO:0000313" key="4">
    <source>
        <dbReference type="Proteomes" id="UP001152797"/>
    </source>
</evidence>
<dbReference type="PANTHER" id="PTHR11096">
    <property type="entry name" value="RNA 3' TERMINAL PHOSPHATE CYCLASE"/>
    <property type="match status" value="1"/>
</dbReference>
<dbReference type="EMBL" id="CAMXCT030004613">
    <property type="protein sequence ID" value="CAL4797049.1"/>
    <property type="molecule type" value="Genomic_DNA"/>
</dbReference>
<name>A0A9P1DHV5_9DINO</name>
<dbReference type="InterPro" id="IPR037136">
    <property type="entry name" value="RNA3'_phos_cyclase_dom_sf"/>
</dbReference>
<dbReference type="Gene3D" id="3.65.10.20">
    <property type="entry name" value="RNA 3'-terminal phosphate cyclase domain"/>
    <property type="match status" value="1"/>
</dbReference>
<dbReference type="PANTHER" id="PTHR11096:SF1">
    <property type="entry name" value="RNA 3'-TERMINAL PHOSPHATE CYCLASE-LIKE PROTEIN"/>
    <property type="match status" value="1"/>
</dbReference>
<evidence type="ECO:0000313" key="2">
    <source>
        <dbReference type="EMBL" id="CAL1163112.1"/>
    </source>
</evidence>